<sequence>MNTPDSAVITRGRIGLIELPALAETLTQCGLQVVTGPDFRAAATAIIAESKTAGAFPIVVADVPAPGLRAWVGHLQAKTPVKVAVVRGDGDPVAFTDTVAEIHLPSTVNAILASVGLPALDGPEGLQSFPPAAETAEPVGIELPDIDFFDEPEHAAPVVAAVPAAAPALVDEDPFASVPVVPAAAAPAFDDWESPAPAPAPAPAAVAPAPAPVQDDWDTPVVATPVSFEPAPAAVSVAPAASAPVQDEWDTPAVAPAVQALEQPGSRRAARAAQQVQQQVQQQTWSAPAPVAAPVLMAAPPIMNEWDTPQYQPPVMASPAEEFGDWDTPELPVVPVQVAQPVPAENFFGPGAPQAQQSFVQAPTGTPAWHGVQAPGAPVPDSTGIFDDFEASKLLGTGRSAAGLGAFVINYSGKGGVGKSTTSLQLANVAAEAGLRVVLIDGNSGQGDLRTYLRLNRTNLPTMYDAAIGNIKDAILTPATINANREENLGEIKFAFIGAPPDDINDPSVVTDALYRDVIHFARRNADLVIMDTQIVESSDRTGVVNMLLLPALVHDAWGIGVADMSTVGVNNLNNRLRKFINEGVPTSRLMVLINQVHPEQMEMAAKAVNYFRNLGTFLGAVEADINVKHDMNAGRINSNNPQLRAVMSKALLRITGNEAFRTAAEYKPEAARKQGVFSRVFGKKAA</sequence>
<dbReference type="RefSeq" id="WP_345043287.1">
    <property type="nucleotide sequence ID" value="NZ_BAABED010000001.1"/>
</dbReference>
<reference evidence="5 6" key="1">
    <citation type="submission" date="2024-09" db="EMBL/GenBank/DDBJ databases">
        <authorList>
            <person name="Sun Q."/>
            <person name="Mori K."/>
        </authorList>
    </citation>
    <scope>NUCLEOTIDE SEQUENCE [LARGE SCALE GENOMIC DNA]</scope>
    <source>
        <strain evidence="5 6">JCM 13519</strain>
    </source>
</reference>
<evidence type="ECO:0000256" key="1">
    <source>
        <dbReference type="ARBA" id="ARBA00022741"/>
    </source>
</evidence>
<dbReference type="InterPro" id="IPR002586">
    <property type="entry name" value="CobQ/CobB/MinD/ParA_Nub-bd_dom"/>
</dbReference>
<dbReference type="InterPro" id="IPR027417">
    <property type="entry name" value="P-loop_NTPase"/>
</dbReference>
<keyword evidence="2" id="KW-0067">ATP-binding</keyword>
<dbReference type="EMBL" id="JBHMBH010000019">
    <property type="protein sequence ID" value="MFB9714097.1"/>
    <property type="molecule type" value="Genomic_DNA"/>
</dbReference>
<dbReference type="Proteomes" id="UP001589536">
    <property type="component" value="Unassembled WGS sequence"/>
</dbReference>
<feature type="region of interest" description="Disordered" evidence="3">
    <location>
        <begin position="192"/>
        <end position="212"/>
    </location>
</feature>
<accession>A0ABV5UNK4</accession>
<organism evidence="5 6">
    <name type="scientific">Arthrobacter methylotrophus</name>
    <dbReference type="NCBI Taxonomy" id="121291"/>
    <lineage>
        <taxon>Bacteria</taxon>
        <taxon>Bacillati</taxon>
        <taxon>Actinomycetota</taxon>
        <taxon>Actinomycetes</taxon>
        <taxon>Micrococcales</taxon>
        <taxon>Micrococcaceae</taxon>
        <taxon>Arthrobacter</taxon>
    </lineage>
</organism>
<proteinExistence type="predicted"/>
<name>A0ABV5UNK4_9MICC</name>
<evidence type="ECO:0000313" key="6">
    <source>
        <dbReference type="Proteomes" id="UP001589536"/>
    </source>
</evidence>
<dbReference type="Pfam" id="PF01656">
    <property type="entry name" value="CbiA"/>
    <property type="match status" value="1"/>
</dbReference>
<dbReference type="SUPFAM" id="SSF52540">
    <property type="entry name" value="P-loop containing nucleoside triphosphate hydrolases"/>
    <property type="match status" value="1"/>
</dbReference>
<dbReference type="Gene3D" id="3.40.50.300">
    <property type="entry name" value="P-loop containing nucleotide triphosphate hydrolases"/>
    <property type="match status" value="1"/>
</dbReference>
<evidence type="ECO:0000256" key="3">
    <source>
        <dbReference type="SAM" id="MobiDB-lite"/>
    </source>
</evidence>
<keyword evidence="1" id="KW-0547">Nucleotide-binding</keyword>
<evidence type="ECO:0000256" key="2">
    <source>
        <dbReference type="ARBA" id="ARBA00022840"/>
    </source>
</evidence>
<evidence type="ECO:0000259" key="4">
    <source>
        <dbReference type="Pfam" id="PF01656"/>
    </source>
</evidence>
<feature type="domain" description="CobQ/CobB/MinD/ParA nucleotide binding" evidence="4">
    <location>
        <begin position="411"/>
        <end position="564"/>
    </location>
</feature>
<keyword evidence="6" id="KW-1185">Reference proteome</keyword>
<dbReference type="PANTHER" id="PTHR43384">
    <property type="entry name" value="SEPTUM SITE-DETERMINING PROTEIN MIND HOMOLOG, CHLOROPLASTIC-RELATED"/>
    <property type="match status" value="1"/>
</dbReference>
<dbReference type="InterPro" id="IPR050625">
    <property type="entry name" value="ParA/MinD_ATPase"/>
</dbReference>
<comment type="caution">
    <text evidence="5">The sequence shown here is derived from an EMBL/GenBank/DDBJ whole genome shotgun (WGS) entry which is preliminary data.</text>
</comment>
<evidence type="ECO:0000313" key="5">
    <source>
        <dbReference type="EMBL" id="MFB9714097.1"/>
    </source>
</evidence>
<protein>
    <submittedName>
        <fullName evidence="5">ParA family protein</fullName>
    </submittedName>
</protein>
<gene>
    <name evidence="5" type="ORF">ACFFPI_07990</name>
</gene>
<dbReference type="PANTHER" id="PTHR43384:SF6">
    <property type="entry name" value="SEPTUM SITE-DETERMINING PROTEIN MIND HOMOLOG, CHLOROPLASTIC"/>
    <property type="match status" value="1"/>
</dbReference>